<proteinExistence type="predicted"/>
<comment type="caution">
    <text evidence="1">The sequence shown here is derived from an EMBL/GenBank/DDBJ whole genome shotgun (WGS) entry which is preliminary data.</text>
</comment>
<accession>A0ABP8LDV5</accession>
<evidence type="ECO:0000313" key="1">
    <source>
        <dbReference type="EMBL" id="GAA4426724.1"/>
    </source>
</evidence>
<evidence type="ECO:0000313" key="2">
    <source>
        <dbReference type="Proteomes" id="UP001500552"/>
    </source>
</evidence>
<organism evidence="1 2">
    <name type="scientific">Pontibacter saemangeumensis</name>
    <dbReference type="NCBI Taxonomy" id="1084525"/>
    <lineage>
        <taxon>Bacteria</taxon>
        <taxon>Pseudomonadati</taxon>
        <taxon>Bacteroidota</taxon>
        <taxon>Cytophagia</taxon>
        <taxon>Cytophagales</taxon>
        <taxon>Hymenobacteraceae</taxon>
        <taxon>Pontibacter</taxon>
    </lineage>
</organism>
<gene>
    <name evidence="1" type="ORF">GCM10023188_09150</name>
</gene>
<dbReference type="EMBL" id="BAABHC010000003">
    <property type="protein sequence ID" value="GAA4426724.1"/>
    <property type="molecule type" value="Genomic_DNA"/>
</dbReference>
<name>A0ABP8LDV5_9BACT</name>
<keyword evidence="2" id="KW-1185">Reference proteome</keyword>
<sequence length="68" mass="7839">MRRRFLIPWDFFCARFGKAGGLATFASRFGRDGGEGETERKGGRKKIPLPLAKRKRFLTFATRFGRSR</sequence>
<dbReference type="Proteomes" id="UP001500552">
    <property type="component" value="Unassembled WGS sequence"/>
</dbReference>
<reference evidence="2" key="1">
    <citation type="journal article" date="2019" name="Int. J. Syst. Evol. Microbiol.">
        <title>The Global Catalogue of Microorganisms (GCM) 10K type strain sequencing project: providing services to taxonomists for standard genome sequencing and annotation.</title>
        <authorList>
            <consortium name="The Broad Institute Genomics Platform"/>
            <consortium name="The Broad Institute Genome Sequencing Center for Infectious Disease"/>
            <person name="Wu L."/>
            <person name="Ma J."/>
        </authorList>
    </citation>
    <scope>NUCLEOTIDE SEQUENCE [LARGE SCALE GENOMIC DNA]</scope>
    <source>
        <strain evidence="2">JCM 17926</strain>
    </source>
</reference>
<protein>
    <submittedName>
        <fullName evidence="1">Uncharacterized protein</fullName>
    </submittedName>
</protein>